<organism evidence="1 2">
    <name type="scientific">Asparagus officinalis</name>
    <name type="common">Garden asparagus</name>
    <dbReference type="NCBI Taxonomy" id="4686"/>
    <lineage>
        <taxon>Eukaryota</taxon>
        <taxon>Viridiplantae</taxon>
        <taxon>Streptophyta</taxon>
        <taxon>Embryophyta</taxon>
        <taxon>Tracheophyta</taxon>
        <taxon>Spermatophyta</taxon>
        <taxon>Magnoliopsida</taxon>
        <taxon>Liliopsida</taxon>
        <taxon>Asparagales</taxon>
        <taxon>Asparagaceae</taxon>
        <taxon>Asparagoideae</taxon>
        <taxon>Asparagus</taxon>
    </lineage>
</organism>
<dbReference type="AlphaFoldDB" id="A0A5P1FVF8"/>
<dbReference type="PANTHER" id="PTHR47481:SF43">
    <property type="entry name" value="RETROTRANSPOSON COPIA-LIKE N-TERMINAL DOMAIN-CONTAINING PROTEIN"/>
    <property type="match status" value="1"/>
</dbReference>
<dbReference type="PANTHER" id="PTHR47481">
    <property type="match status" value="1"/>
</dbReference>
<protein>
    <recommendedName>
        <fullName evidence="3">Retrotransposon Copia-like N-terminal domain-containing protein</fullName>
    </recommendedName>
</protein>
<dbReference type="Proteomes" id="UP000243459">
    <property type="component" value="Chromosome 1"/>
</dbReference>
<evidence type="ECO:0008006" key="3">
    <source>
        <dbReference type="Google" id="ProtNLM"/>
    </source>
</evidence>
<sequence length="150" mass="16491">MASGNGHSSTSTSSSSGSSTTFSVATAVKHAYHYITLKLKPDNYLYWHTLIHPFLSSQSLLGFFDGTSTFLPSNILSADQSSSTVNPNFALWKQNDEHMKTNILSSLSEECFPTIVGKETSTDIWSVLVIVYANPLNSRALQIHEELLEC</sequence>
<evidence type="ECO:0000313" key="1">
    <source>
        <dbReference type="EMBL" id="ONK81099.1"/>
    </source>
</evidence>
<dbReference type="Gramene" id="ONK81099">
    <property type="protein sequence ID" value="ONK81099"/>
    <property type="gene ID" value="A4U43_C01F25270"/>
</dbReference>
<dbReference type="OMA" id="GCETSAQ"/>
<dbReference type="EMBL" id="CM007381">
    <property type="protein sequence ID" value="ONK81099.1"/>
    <property type="molecule type" value="Genomic_DNA"/>
</dbReference>
<keyword evidence="2" id="KW-1185">Reference proteome</keyword>
<name>A0A5P1FVF8_ASPOF</name>
<gene>
    <name evidence="1" type="ORF">A4U43_C01F25270</name>
</gene>
<accession>A0A5P1FVF8</accession>
<evidence type="ECO:0000313" key="2">
    <source>
        <dbReference type="Proteomes" id="UP000243459"/>
    </source>
</evidence>
<reference evidence="2" key="1">
    <citation type="journal article" date="2017" name="Nat. Commun.">
        <title>The asparagus genome sheds light on the origin and evolution of a young Y chromosome.</title>
        <authorList>
            <person name="Harkess A."/>
            <person name="Zhou J."/>
            <person name="Xu C."/>
            <person name="Bowers J.E."/>
            <person name="Van der Hulst R."/>
            <person name="Ayyampalayam S."/>
            <person name="Mercati F."/>
            <person name="Riccardi P."/>
            <person name="McKain M.R."/>
            <person name="Kakrana A."/>
            <person name="Tang H."/>
            <person name="Ray J."/>
            <person name="Groenendijk J."/>
            <person name="Arikit S."/>
            <person name="Mathioni S.M."/>
            <person name="Nakano M."/>
            <person name="Shan H."/>
            <person name="Telgmann-Rauber A."/>
            <person name="Kanno A."/>
            <person name="Yue Z."/>
            <person name="Chen H."/>
            <person name="Li W."/>
            <person name="Chen Y."/>
            <person name="Xu X."/>
            <person name="Zhang Y."/>
            <person name="Luo S."/>
            <person name="Chen H."/>
            <person name="Gao J."/>
            <person name="Mao Z."/>
            <person name="Pires J.C."/>
            <person name="Luo M."/>
            <person name="Kudrna D."/>
            <person name="Wing R.A."/>
            <person name="Meyers B.C."/>
            <person name="Yi K."/>
            <person name="Kong H."/>
            <person name="Lavrijsen P."/>
            <person name="Sunseri F."/>
            <person name="Falavigna A."/>
            <person name="Ye Y."/>
            <person name="Leebens-Mack J.H."/>
            <person name="Chen G."/>
        </authorList>
    </citation>
    <scope>NUCLEOTIDE SEQUENCE [LARGE SCALE GENOMIC DNA]</scope>
    <source>
        <strain evidence="2">cv. DH0086</strain>
    </source>
</reference>
<proteinExistence type="predicted"/>